<reference evidence="6" key="1">
    <citation type="submission" date="2021-06" db="EMBL/GenBank/DDBJ databases">
        <authorList>
            <person name="Kallberg Y."/>
            <person name="Tangrot J."/>
            <person name="Rosling A."/>
        </authorList>
    </citation>
    <scope>NUCLEOTIDE SEQUENCE</scope>
    <source>
        <strain evidence="6">AZ414A</strain>
    </source>
</reference>
<evidence type="ECO:0000313" key="7">
    <source>
        <dbReference type="Proteomes" id="UP000789706"/>
    </source>
</evidence>
<evidence type="ECO:0000256" key="2">
    <source>
        <dbReference type="ARBA" id="ARBA00022490"/>
    </source>
</evidence>
<dbReference type="PANTHER" id="PTHR28511:SF1">
    <property type="entry name" value="ENDONUCLEASE V"/>
    <property type="match status" value="1"/>
</dbReference>
<evidence type="ECO:0000256" key="3">
    <source>
        <dbReference type="ARBA" id="ARBA00022722"/>
    </source>
</evidence>
<dbReference type="GO" id="GO:0003727">
    <property type="term" value="F:single-stranded RNA binding"/>
    <property type="evidence" value="ECO:0007669"/>
    <property type="project" value="TreeGrafter"/>
</dbReference>
<evidence type="ECO:0000256" key="1">
    <source>
        <dbReference type="ARBA" id="ARBA00004496"/>
    </source>
</evidence>
<sequence length="264" mass="30102">MMNVEYDENPSQAQKDIWAREQSELKLKLIEVDDLSFTSHEKDGKIEFQGLCYIGGVDVSFLENNNQEAVASLVVLEYPSLEVIYEDFKMIKLKLPYIAGYLAFREVDPLLELLDLLKQNKPFIYPQIIFVDGNGTLHPRRFGLACHLGVLANIPTIGIAKNFLHIDDGYNMTMAYTKIKAKELLKKGGDYYFLQGDSGVIWGAAVRSLESTTNPIYVSVGHRICLETTLRLVSKCCHYRIPEPTRQADIRSREFIRKNFPNNS</sequence>
<evidence type="ECO:0000313" key="6">
    <source>
        <dbReference type="EMBL" id="CAG8527344.1"/>
    </source>
</evidence>
<dbReference type="CDD" id="cd06559">
    <property type="entry name" value="Endonuclease_V"/>
    <property type="match status" value="1"/>
</dbReference>
<dbReference type="HAMAP" id="MF_00801">
    <property type="entry name" value="Endonuclease_5"/>
    <property type="match status" value="1"/>
</dbReference>
<keyword evidence="3" id="KW-0540">Nuclease</keyword>
<organism evidence="6 7">
    <name type="scientific">Diversispora eburnea</name>
    <dbReference type="NCBI Taxonomy" id="1213867"/>
    <lineage>
        <taxon>Eukaryota</taxon>
        <taxon>Fungi</taxon>
        <taxon>Fungi incertae sedis</taxon>
        <taxon>Mucoromycota</taxon>
        <taxon>Glomeromycotina</taxon>
        <taxon>Glomeromycetes</taxon>
        <taxon>Diversisporales</taxon>
        <taxon>Diversisporaceae</taxon>
        <taxon>Diversispora</taxon>
    </lineage>
</organism>
<gene>
    <name evidence="6" type="ORF">DEBURN_LOCUS5967</name>
</gene>
<name>A0A9N9FD53_9GLOM</name>
<dbReference type="Gene3D" id="3.30.2170.10">
    <property type="entry name" value="archaeoglobus fulgidus dsm 4304 superfamily"/>
    <property type="match status" value="1"/>
</dbReference>
<keyword evidence="2" id="KW-0963">Cytoplasm</keyword>
<comment type="caution">
    <text evidence="6">The sequence shown here is derived from an EMBL/GenBank/DDBJ whole genome shotgun (WGS) entry which is preliminary data.</text>
</comment>
<accession>A0A9N9FD53</accession>
<proteinExistence type="inferred from homology"/>
<dbReference type="Proteomes" id="UP000789706">
    <property type="component" value="Unassembled WGS sequence"/>
</dbReference>
<keyword evidence="4" id="KW-0255">Endonuclease</keyword>
<dbReference type="GO" id="GO:0016891">
    <property type="term" value="F:RNA endonuclease activity producing 5'-phosphomonoesters, hydrolytic mechanism"/>
    <property type="evidence" value="ECO:0007669"/>
    <property type="project" value="TreeGrafter"/>
</dbReference>
<dbReference type="OrthoDB" id="20018at2759"/>
<evidence type="ECO:0000256" key="5">
    <source>
        <dbReference type="ARBA" id="ARBA00022801"/>
    </source>
</evidence>
<dbReference type="GO" id="GO:0005730">
    <property type="term" value="C:nucleolus"/>
    <property type="evidence" value="ECO:0007669"/>
    <property type="project" value="TreeGrafter"/>
</dbReference>
<comment type="subcellular location">
    <subcellularLocation>
        <location evidence="1">Cytoplasm</location>
    </subcellularLocation>
</comment>
<dbReference type="EMBL" id="CAJVPK010000571">
    <property type="protein sequence ID" value="CAG8527344.1"/>
    <property type="molecule type" value="Genomic_DNA"/>
</dbReference>
<keyword evidence="7" id="KW-1185">Reference proteome</keyword>
<dbReference type="PANTHER" id="PTHR28511">
    <property type="entry name" value="ENDONUCLEASE V"/>
    <property type="match status" value="1"/>
</dbReference>
<dbReference type="InterPro" id="IPR007581">
    <property type="entry name" value="Endonuclease-V"/>
</dbReference>
<dbReference type="GO" id="GO:0005737">
    <property type="term" value="C:cytoplasm"/>
    <property type="evidence" value="ECO:0007669"/>
    <property type="project" value="UniProtKB-SubCell"/>
</dbReference>
<keyword evidence="5" id="KW-0378">Hydrolase</keyword>
<dbReference type="Pfam" id="PF04493">
    <property type="entry name" value="Endonuclease_5"/>
    <property type="match status" value="1"/>
</dbReference>
<dbReference type="GO" id="GO:0006281">
    <property type="term" value="P:DNA repair"/>
    <property type="evidence" value="ECO:0007669"/>
    <property type="project" value="InterPro"/>
</dbReference>
<evidence type="ECO:0000256" key="4">
    <source>
        <dbReference type="ARBA" id="ARBA00022759"/>
    </source>
</evidence>
<protein>
    <submittedName>
        <fullName evidence="6">9745_t:CDS:1</fullName>
    </submittedName>
</protein>
<dbReference type="AlphaFoldDB" id="A0A9N9FD53"/>